<dbReference type="RefSeq" id="WP_339091634.1">
    <property type="nucleotide sequence ID" value="NZ_LR743507.1"/>
</dbReference>
<name>A0A679JB61_VARPD</name>
<sequence>MSAAQPVKLAEQPEGLSALDVSASLEADNLAETLGTLALARACAQLRLASANYQRIGHGPGVTRRLQRAIALIEASFDAAQRGE</sequence>
<reference evidence="1" key="1">
    <citation type="submission" date="2019-12" db="EMBL/GenBank/DDBJ databases">
        <authorList>
            <person name="Cremers G."/>
        </authorList>
    </citation>
    <scope>NUCLEOTIDE SEQUENCE</scope>
    <source>
        <strain evidence="1">Vvax</strain>
    </source>
</reference>
<dbReference type="AlphaFoldDB" id="A0A679JB61"/>
<dbReference type="EMBL" id="LR743507">
    <property type="protein sequence ID" value="CAA2107142.1"/>
    <property type="molecule type" value="Genomic_DNA"/>
</dbReference>
<gene>
    <name evidence="1" type="ORF">VVAX_04088</name>
</gene>
<organism evidence="1">
    <name type="scientific">Variovorax paradoxus</name>
    <dbReference type="NCBI Taxonomy" id="34073"/>
    <lineage>
        <taxon>Bacteria</taxon>
        <taxon>Pseudomonadati</taxon>
        <taxon>Pseudomonadota</taxon>
        <taxon>Betaproteobacteria</taxon>
        <taxon>Burkholderiales</taxon>
        <taxon>Comamonadaceae</taxon>
        <taxon>Variovorax</taxon>
    </lineage>
</organism>
<evidence type="ECO:0000313" key="1">
    <source>
        <dbReference type="EMBL" id="CAA2107142.1"/>
    </source>
</evidence>
<protein>
    <submittedName>
        <fullName evidence="1">Uncharacterized protein</fullName>
    </submittedName>
</protein>
<accession>A0A679JB61</accession>
<proteinExistence type="predicted"/>